<dbReference type="PROSITE" id="PS50977">
    <property type="entry name" value="HTH_TETR_2"/>
    <property type="match status" value="1"/>
</dbReference>
<evidence type="ECO:0000256" key="1">
    <source>
        <dbReference type="ARBA" id="ARBA00023015"/>
    </source>
</evidence>
<protein>
    <recommendedName>
        <fullName evidence="6">HTH tetR-type domain-containing protein</fullName>
    </recommendedName>
</protein>
<dbReference type="InterPro" id="IPR009057">
    <property type="entry name" value="Homeodomain-like_sf"/>
</dbReference>
<proteinExistence type="predicted"/>
<dbReference type="SUPFAM" id="SSF46689">
    <property type="entry name" value="Homeodomain-like"/>
    <property type="match status" value="1"/>
</dbReference>
<dbReference type="InterPro" id="IPR050109">
    <property type="entry name" value="HTH-type_TetR-like_transc_reg"/>
</dbReference>
<keyword evidence="8" id="KW-1185">Reference proteome</keyword>
<sequence>MAADDPSTDVPSLADTTALREPPTAKGNRTRSALIAAARRVFERDGYFDTRLVDITAEARCSIGTFYTYFASKDEVLQAVIEAAEHDMLHPGLPRLGPDDSSPLAVIEASNRAYFVAYQRNAKFMLILDQLAASDPAFRVLRARRNVAFGQRNARSIKDLQDRGLADPGLDPYLAARALSGMVSRMAYVVYCLGEEVPLDDLVATATRLWANALRLDQDEEQSGSGAKKRSPARRPDRPRQRTGRTRS</sequence>
<gene>
    <name evidence="7" type="ORF">GCM10023214_36850</name>
</gene>
<comment type="caution">
    <text evidence="7">The sequence shown here is derived from an EMBL/GenBank/DDBJ whole genome shotgun (WGS) entry which is preliminary data.</text>
</comment>
<name>A0ABP9QQF9_9PSEU</name>
<accession>A0ABP9QQF9</accession>
<dbReference type="RefSeq" id="WP_346054318.1">
    <property type="nucleotide sequence ID" value="NZ_BAABIB010000075.1"/>
</dbReference>
<evidence type="ECO:0000313" key="7">
    <source>
        <dbReference type="EMBL" id="GAA5165589.1"/>
    </source>
</evidence>
<feature type="DNA-binding region" description="H-T-H motif" evidence="4">
    <location>
        <begin position="51"/>
        <end position="70"/>
    </location>
</feature>
<keyword evidence="1" id="KW-0805">Transcription regulation</keyword>
<dbReference type="EMBL" id="BAABIB010000075">
    <property type="protein sequence ID" value="GAA5165589.1"/>
    <property type="molecule type" value="Genomic_DNA"/>
</dbReference>
<evidence type="ECO:0000256" key="3">
    <source>
        <dbReference type="ARBA" id="ARBA00023163"/>
    </source>
</evidence>
<feature type="domain" description="HTH tetR-type" evidence="6">
    <location>
        <begin position="28"/>
        <end position="88"/>
    </location>
</feature>
<reference evidence="8" key="1">
    <citation type="journal article" date="2019" name="Int. J. Syst. Evol. Microbiol.">
        <title>The Global Catalogue of Microorganisms (GCM) 10K type strain sequencing project: providing services to taxonomists for standard genome sequencing and annotation.</title>
        <authorList>
            <consortium name="The Broad Institute Genomics Platform"/>
            <consortium name="The Broad Institute Genome Sequencing Center for Infectious Disease"/>
            <person name="Wu L."/>
            <person name="Ma J."/>
        </authorList>
    </citation>
    <scope>NUCLEOTIDE SEQUENCE [LARGE SCALE GENOMIC DNA]</scope>
    <source>
        <strain evidence="8">JCM 18054</strain>
    </source>
</reference>
<dbReference type="Gene3D" id="1.10.357.10">
    <property type="entry name" value="Tetracycline Repressor, domain 2"/>
    <property type="match status" value="1"/>
</dbReference>
<organism evidence="7 8">
    <name type="scientific">Amycolatopsis dongchuanensis</name>
    <dbReference type="NCBI Taxonomy" id="1070866"/>
    <lineage>
        <taxon>Bacteria</taxon>
        <taxon>Bacillati</taxon>
        <taxon>Actinomycetota</taxon>
        <taxon>Actinomycetes</taxon>
        <taxon>Pseudonocardiales</taxon>
        <taxon>Pseudonocardiaceae</taxon>
        <taxon>Amycolatopsis</taxon>
    </lineage>
</organism>
<dbReference type="Gene3D" id="1.10.10.60">
    <property type="entry name" value="Homeodomain-like"/>
    <property type="match status" value="1"/>
</dbReference>
<keyword evidence="3" id="KW-0804">Transcription</keyword>
<evidence type="ECO:0000256" key="5">
    <source>
        <dbReference type="SAM" id="MobiDB-lite"/>
    </source>
</evidence>
<evidence type="ECO:0000313" key="8">
    <source>
        <dbReference type="Proteomes" id="UP001500192"/>
    </source>
</evidence>
<feature type="region of interest" description="Disordered" evidence="5">
    <location>
        <begin position="1"/>
        <end position="27"/>
    </location>
</feature>
<dbReference type="PANTHER" id="PTHR30055:SF234">
    <property type="entry name" value="HTH-TYPE TRANSCRIPTIONAL REGULATOR BETI"/>
    <property type="match status" value="1"/>
</dbReference>
<dbReference type="Pfam" id="PF00440">
    <property type="entry name" value="TetR_N"/>
    <property type="match status" value="1"/>
</dbReference>
<evidence type="ECO:0000256" key="2">
    <source>
        <dbReference type="ARBA" id="ARBA00023125"/>
    </source>
</evidence>
<dbReference type="PRINTS" id="PR00455">
    <property type="entry name" value="HTHTETR"/>
</dbReference>
<evidence type="ECO:0000259" key="6">
    <source>
        <dbReference type="PROSITE" id="PS50977"/>
    </source>
</evidence>
<evidence type="ECO:0000256" key="4">
    <source>
        <dbReference type="PROSITE-ProRule" id="PRU00335"/>
    </source>
</evidence>
<dbReference type="InterPro" id="IPR036271">
    <property type="entry name" value="Tet_transcr_reg_TetR-rel_C_sf"/>
</dbReference>
<feature type="region of interest" description="Disordered" evidence="5">
    <location>
        <begin position="218"/>
        <end position="248"/>
    </location>
</feature>
<dbReference type="Proteomes" id="UP001500192">
    <property type="component" value="Unassembled WGS sequence"/>
</dbReference>
<dbReference type="PANTHER" id="PTHR30055">
    <property type="entry name" value="HTH-TYPE TRANSCRIPTIONAL REGULATOR RUTR"/>
    <property type="match status" value="1"/>
</dbReference>
<dbReference type="InterPro" id="IPR001647">
    <property type="entry name" value="HTH_TetR"/>
</dbReference>
<keyword evidence="2 4" id="KW-0238">DNA-binding</keyword>
<dbReference type="SUPFAM" id="SSF48498">
    <property type="entry name" value="Tetracyclin repressor-like, C-terminal domain"/>
    <property type="match status" value="1"/>
</dbReference>